<dbReference type="OrthoDB" id="9768793at2"/>
<evidence type="ECO:0000259" key="2">
    <source>
        <dbReference type="Pfam" id="PF00248"/>
    </source>
</evidence>
<protein>
    <submittedName>
        <fullName evidence="3">Predicted oxidoreductase</fullName>
    </submittedName>
</protein>
<dbReference type="PANTHER" id="PTHR43625">
    <property type="entry name" value="AFLATOXIN B1 ALDEHYDE REDUCTASE"/>
    <property type="match status" value="1"/>
</dbReference>
<dbReference type="GO" id="GO:0005737">
    <property type="term" value="C:cytoplasm"/>
    <property type="evidence" value="ECO:0007669"/>
    <property type="project" value="TreeGrafter"/>
</dbReference>
<dbReference type="Gene3D" id="3.20.20.100">
    <property type="entry name" value="NADP-dependent oxidoreductase domain"/>
    <property type="match status" value="1"/>
</dbReference>
<reference evidence="4" key="1">
    <citation type="submission" date="2016-10" db="EMBL/GenBank/DDBJ databases">
        <authorList>
            <person name="Varghese N."/>
            <person name="Submissions S."/>
        </authorList>
    </citation>
    <scope>NUCLEOTIDE SEQUENCE [LARGE SCALE GENOMIC DNA]</scope>
    <source>
        <strain evidence="4">CGMCC 4.3530</strain>
    </source>
</reference>
<evidence type="ECO:0000313" key="3">
    <source>
        <dbReference type="EMBL" id="SDY59675.1"/>
    </source>
</evidence>
<evidence type="ECO:0000313" key="4">
    <source>
        <dbReference type="Proteomes" id="UP000199529"/>
    </source>
</evidence>
<sequence length="350" mass="37983">MQSVEKRSRVARVRLGNSDLSVRPIGLGLMGMSQFYGSADPDASVATIRDAIEWGVDFLDTSDYYGAGSATPGHPVPGFGHNEGLLGRALKGRRERVVLATKFSARPTPEGTSVFDGSPGYVKAACEASLRRLGTDWIDLYYYHRLDPRVPVEDTVGAMAELVAEGKVRALGLSEVDSEVLRRAAAVHPISALQSEYSLWERGIEAEVLPQCRRLGITLVPYSPLGRGMLAGGFRRGAAFGIDDFRSTLPKFQGENFEHNMRLVDALREFCASRQHTPGQVALAWLLAQPHDIVPIPGARRMARVRENSEATSVPLSADDVAYLAGIFDPAQVKGGRYGALNVARTDSES</sequence>
<dbReference type="CDD" id="cd19076">
    <property type="entry name" value="AKR_AKR13A_13D"/>
    <property type="match status" value="1"/>
</dbReference>
<dbReference type="AlphaFoldDB" id="A0A1H3L710"/>
<accession>A0A1H3L710</accession>
<dbReference type="GO" id="GO:0016491">
    <property type="term" value="F:oxidoreductase activity"/>
    <property type="evidence" value="ECO:0007669"/>
    <property type="project" value="UniProtKB-KW"/>
</dbReference>
<dbReference type="InterPro" id="IPR036812">
    <property type="entry name" value="NAD(P)_OxRdtase_dom_sf"/>
</dbReference>
<dbReference type="STRING" id="418495.SAMN05216215_103017"/>
<keyword evidence="1" id="KW-0560">Oxidoreductase</keyword>
<keyword evidence="4" id="KW-1185">Reference proteome</keyword>
<dbReference type="Proteomes" id="UP000199529">
    <property type="component" value="Unassembled WGS sequence"/>
</dbReference>
<name>A0A1H3L710_9PSEU</name>
<dbReference type="InterPro" id="IPR050791">
    <property type="entry name" value="Aldo-Keto_reductase"/>
</dbReference>
<evidence type="ECO:0000256" key="1">
    <source>
        <dbReference type="ARBA" id="ARBA00023002"/>
    </source>
</evidence>
<dbReference type="InterPro" id="IPR023210">
    <property type="entry name" value="NADP_OxRdtase_dom"/>
</dbReference>
<dbReference type="SUPFAM" id="SSF51430">
    <property type="entry name" value="NAD(P)-linked oxidoreductase"/>
    <property type="match status" value="1"/>
</dbReference>
<feature type="domain" description="NADP-dependent oxidoreductase" evidence="2">
    <location>
        <begin position="24"/>
        <end position="326"/>
    </location>
</feature>
<gene>
    <name evidence="3" type="ORF">SAMN05216215_103017</name>
</gene>
<dbReference type="PANTHER" id="PTHR43625:SF40">
    <property type="entry name" value="ALDO-KETO REDUCTASE YAKC [NADP(+)]"/>
    <property type="match status" value="1"/>
</dbReference>
<proteinExistence type="predicted"/>
<dbReference type="Pfam" id="PF00248">
    <property type="entry name" value="Aldo_ket_red"/>
    <property type="match status" value="1"/>
</dbReference>
<dbReference type="EMBL" id="FNOK01000030">
    <property type="protein sequence ID" value="SDY59675.1"/>
    <property type="molecule type" value="Genomic_DNA"/>
</dbReference>
<organism evidence="3 4">
    <name type="scientific">Saccharopolyspora shandongensis</name>
    <dbReference type="NCBI Taxonomy" id="418495"/>
    <lineage>
        <taxon>Bacteria</taxon>
        <taxon>Bacillati</taxon>
        <taxon>Actinomycetota</taxon>
        <taxon>Actinomycetes</taxon>
        <taxon>Pseudonocardiales</taxon>
        <taxon>Pseudonocardiaceae</taxon>
        <taxon>Saccharopolyspora</taxon>
    </lineage>
</organism>